<dbReference type="SUPFAM" id="SSF110324">
    <property type="entry name" value="Ribosomal L27 protein-like"/>
    <property type="match status" value="1"/>
</dbReference>
<dbReference type="FunFam" id="2.40.50.140:FF:000038">
    <property type="entry name" value="Exosome complex component RRP4"/>
    <property type="match status" value="1"/>
</dbReference>
<evidence type="ECO:0000256" key="3">
    <source>
        <dbReference type="ARBA" id="ARBA00022552"/>
    </source>
</evidence>
<dbReference type="InterPro" id="IPR025721">
    <property type="entry name" value="Exosome_cplx_N_dom"/>
</dbReference>
<dbReference type="GO" id="GO:0071035">
    <property type="term" value="P:nuclear polyadenylation-dependent rRNA catabolic process"/>
    <property type="evidence" value="ECO:0007669"/>
    <property type="project" value="TreeGrafter"/>
</dbReference>
<dbReference type="GO" id="GO:0000177">
    <property type="term" value="C:cytoplasmic exosome (RNase complex)"/>
    <property type="evidence" value="ECO:0007669"/>
    <property type="project" value="TreeGrafter"/>
</dbReference>
<dbReference type="PANTHER" id="PTHR21321:SF4">
    <property type="entry name" value="EXOSOME COMPLEX COMPONENT RRP4"/>
    <property type="match status" value="1"/>
</dbReference>
<evidence type="ECO:0000313" key="11">
    <source>
        <dbReference type="Proteomes" id="UP001201812"/>
    </source>
</evidence>
<dbReference type="SUPFAM" id="SSF50249">
    <property type="entry name" value="Nucleic acid-binding proteins"/>
    <property type="match status" value="1"/>
</dbReference>
<dbReference type="GO" id="GO:0000176">
    <property type="term" value="C:nuclear exosome (RNase complex)"/>
    <property type="evidence" value="ECO:0007669"/>
    <property type="project" value="TreeGrafter"/>
</dbReference>
<dbReference type="GO" id="GO:0071034">
    <property type="term" value="P:CUT catabolic process"/>
    <property type="evidence" value="ECO:0007669"/>
    <property type="project" value="TreeGrafter"/>
</dbReference>
<keyword evidence="3" id="KW-0698">rRNA processing</keyword>
<dbReference type="InterPro" id="IPR026699">
    <property type="entry name" value="Exosome_RNA_bind1/RRP40/RRP4"/>
</dbReference>
<dbReference type="Pfam" id="PF21266">
    <property type="entry name" value="S1_RRP4"/>
    <property type="match status" value="1"/>
</dbReference>
<dbReference type="GO" id="GO:0071038">
    <property type="term" value="P:TRAMP-dependent tRNA surveillance pathway"/>
    <property type="evidence" value="ECO:0007669"/>
    <property type="project" value="TreeGrafter"/>
</dbReference>
<name>A0AAD4N1C8_9BILA</name>
<dbReference type="InterPro" id="IPR004088">
    <property type="entry name" value="KH_dom_type_1"/>
</dbReference>
<accession>A0AAD4N1C8</accession>
<comment type="caution">
    <text evidence="10">The sequence shown here is derived from an EMBL/GenBank/DDBJ whole genome shotgun (WGS) entry which is preliminary data.</text>
</comment>
<evidence type="ECO:0000313" key="10">
    <source>
        <dbReference type="EMBL" id="KAI1711300.1"/>
    </source>
</evidence>
<protein>
    <submittedName>
        <fullName evidence="10">KH domain-containing protein</fullName>
    </submittedName>
</protein>
<keyword evidence="4" id="KW-0271">Exosome</keyword>
<feature type="domain" description="K Homology" evidence="8">
    <location>
        <begin position="176"/>
        <end position="213"/>
    </location>
</feature>
<evidence type="ECO:0000259" key="8">
    <source>
        <dbReference type="Pfam" id="PF15985"/>
    </source>
</evidence>
<evidence type="ECO:0000256" key="6">
    <source>
        <dbReference type="ARBA" id="ARBA00023242"/>
    </source>
</evidence>
<dbReference type="Gene3D" id="2.40.50.100">
    <property type="match status" value="1"/>
</dbReference>
<dbReference type="GO" id="GO:0071051">
    <property type="term" value="P:poly(A)-dependent snoRNA 3'-end processing"/>
    <property type="evidence" value="ECO:0007669"/>
    <property type="project" value="TreeGrafter"/>
</dbReference>
<evidence type="ECO:0000259" key="9">
    <source>
        <dbReference type="Pfam" id="PF21266"/>
    </source>
</evidence>
<dbReference type="AlphaFoldDB" id="A0AAD4N1C8"/>
<comment type="similarity">
    <text evidence="2">Belongs to the RRP4 family.</text>
</comment>
<evidence type="ECO:0000256" key="2">
    <source>
        <dbReference type="ARBA" id="ARBA00009155"/>
    </source>
</evidence>
<comment type="subcellular location">
    <subcellularLocation>
        <location evidence="1">Nucleus</location>
    </subcellularLocation>
</comment>
<dbReference type="Proteomes" id="UP001201812">
    <property type="component" value="Unassembled WGS sequence"/>
</dbReference>
<reference evidence="10" key="1">
    <citation type="submission" date="2022-01" db="EMBL/GenBank/DDBJ databases">
        <title>Genome Sequence Resource for Two Populations of Ditylenchus destructor, the Migratory Endoparasitic Phytonematode.</title>
        <authorList>
            <person name="Zhang H."/>
            <person name="Lin R."/>
            <person name="Xie B."/>
        </authorList>
    </citation>
    <scope>NUCLEOTIDE SEQUENCE</scope>
    <source>
        <strain evidence="10">BazhouSP</strain>
    </source>
</reference>
<dbReference type="InterPro" id="IPR012340">
    <property type="entry name" value="NA-bd_OB-fold"/>
</dbReference>
<dbReference type="Pfam" id="PF15985">
    <property type="entry name" value="KH_6"/>
    <property type="match status" value="1"/>
</dbReference>
<organism evidence="10 11">
    <name type="scientific">Ditylenchus destructor</name>
    <dbReference type="NCBI Taxonomy" id="166010"/>
    <lineage>
        <taxon>Eukaryota</taxon>
        <taxon>Metazoa</taxon>
        <taxon>Ecdysozoa</taxon>
        <taxon>Nematoda</taxon>
        <taxon>Chromadorea</taxon>
        <taxon>Rhabditida</taxon>
        <taxon>Tylenchina</taxon>
        <taxon>Tylenchomorpha</taxon>
        <taxon>Sphaerularioidea</taxon>
        <taxon>Anguinidae</taxon>
        <taxon>Anguininae</taxon>
        <taxon>Ditylenchus</taxon>
    </lineage>
</organism>
<dbReference type="CDD" id="cd22525">
    <property type="entry name" value="KH-I_Rrp4_eukar"/>
    <property type="match status" value="1"/>
</dbReference>
<proteinExistence type="inferred from homology"/>
<feature type="domain" description="RRP4 S1" evidence="9">
    <location>
        <begin position="82"/>
        <end position="154"/>
    </location>
</feature>
<dbReference type="CDD" id="cd05789">
    <property type="entry name" value="S1_Rrp4"/>
    <property type="match status" value="1"/>
</dbReference>
<dbReference type="EMBL" id="JAKKPZ010000022">
    <property type="protein sequence ID" value="KAI1711300.1"/>
    <property type="molecule type" value="Genomic_DNA"/>
</dbReference>
<sequence length="303" mass="33221">MSVEILGPPESSKTVLASNVVLSEKPVCDVADITIPGALVSSAQGYMRGHGTFAEEDKLYSSAAGTVEQVNKLVRVRPVKQRYQGEIGDVVVGRIVEVQQKRWKVEANSRLHSVLLLGSVNLPGGELRRKSIEDELAMREYLREGDLVSAEVQQCFQDGSLSLHTRSLKYGKLGQGVLLKVLPHLIRRRKSHFCNLPCGASVILGCNGYVWVSRLIDEKEGGGTGGYVEDLEQVSPETRNAIARVSNCIRLLARNSVPLFDTTIIHAYNAAQQVPTKDLIKPDVADEIAAEVIAQCRMEEMES</sequence>
<dbReference type="InterPro" id="IPR036612">
    <property type="entry name" value="KH_dom_type_1_sf"/>
</dbReference>
<keyword evidence="11" id="KW-1185">Reference proteome</keyword>
<evidence type="ECO:0000256" key="1">
    <source>
        <dbReference type="ARBA" id="ARBA00004123"/>
    </source>
</evidence>
<dbReference type="InterPro" id="IPR048565">
    <property type="entry name" value="S1_RRP4"/>
</dbReference>
<dbReference type="Gene3D" id="2.40.50.140">
    <property type="entry name" value="Nucleic acid-binding proteins"/>
    <property type="match status" value="1"/>
</dbReference>
<keyword evidence="5" id="KW-0694">RNA-binding</keyword>
<evidence type="ECO:0000259" key="7">
    <source>
        <dbReference type="Pfam" id="PF14382"/>
    </source>
</evidence>
<dbReference type="GO" id="GO:0003723">
    <property type="term" value="F:RNA binding"/>
    <property type="evidence" value="ECO:0007669"/>
    <property type="project" value="UniProtKB-KW"/>
</dbReference>
<feature type="domain" description="Exosome complex component N-terminal" evidence="7">
    <location>
        <begin position="33"/>
        <end position="70"/>
    </location>
</feature>
<dbReference type="GO" id="GO:0034475">
    <property type="term" value="P:U4 snRNA 3'-end processing"/>
    <property type="evidence" value="ECO:0007669"/>
    <property type="project" value="TreeGrafter"/>
</dbReference>
<dbReference type="SUPFAM" id="SSF54791">
    <property type="entry name" value="Eukaryotic type KH-domain (KH-domain type I)"/>
    <property type="match status" value="1"/>
</dbReference>
<dbReference type="Pfam" id="PF14382">
    <property type="entry name" value="ECR1_N"/>
    <property type="match status" value="1"/>
</dbReference>
<evidence type="ECO:0000256" key="5">
    <source>
        <dbReference type="ARBA" id="ARBA00022884"/>
    </source>
</evidence>
<evidence type="ECO:0000256" key="4">
    <source>
        <dbReference type="ARBA" id="ARBA00022835"/>
    </source>
</evidence>
<keyword evidence="6" id="KW-0539">Nucleus</keyword>
<dbReference type="GO" id="GO:0000467">
    <property type="term" value="P:exonucleolytic trimming to generate mature 3'-end of 5.8S rRNA from tricistronic rRNA transcript (SSU-rRNA, 5.8S rRNA, LSU-rRNA)"/>
    <property type="evidence" value="ECO:0007669"/>
    <property type="project" value="TreeGrafter"/>
</dbReference>
<gene>
    <name evidence="10" type="ORF">DdX_10174</name>
</gene>
<dbReference type="PANTHER" id="PTHR21321">
    <property type="entry name" value="PNAS-3 RELATED"/>
    <property type="match status" value="1"/>
</dbReference>